<name>A0A5M3PXQ0_9GAMM</name>
<evidence type="ECO:0000313" key="3">
    <source>
        <dbReference type="Proteomes" id="UP000387223"/>
    </source>
</evidence>
<dbReference type="PANTHER" id="PTHR30399:SF1">
    <property type="entry name" value="UTP PYROPHOSPHATASE"/>
    <property type="match status" value="1"/>
</dbReference>
<evidence type="ECO:0000259" key="1">
    <source>
        <dbReference type="Pfam" id="PF01863"/>
    </source>
</evidence>
<dbReference type="GO" id="GO:0016787">
    <property type="term" value="F:hydrolase activity"/>
    <property type="evidence" value="ECO:0007669"/>
    <property type="project" value="UniProtKB-KW"/>
</dbReference>
<accession>A0A5M3PXQ0</accession>
<dbReference type="Pfam" id="PF01863">
    <property type="entry name" value="YgjP-like"/>
    <property type="match status" value="1"/>
</dbReference>
<evidence type="ECO:0000313" key="2">
    <source>
        <dbReference type="EMBL" id="GBO87526.1"/>
    </source>
</evidence>
<gene>
    <name evidence="2" type="ORF">MSSD14B_11940</name>
</gene>
<dbReference type="Gene3D" id="3.30.2010.10">
    <property type="entry name" value="Metalloproteases ('zincins'), catalytic domain"/>
    <property type="match status" value="1"/>
</dbReference>
<proteinExistence type="predicted"/>
<protein>
    <submittedName>
        <fullName evidence="2">Metal-dependent hydrolase</fullName>
    </submittedName>
</protein>
<comment type="caution">
    <text evidence="2">The sequence shown here is derived from an EMBL/GenBank/DDBJ whole genome shotgun (WGS) entry which is preliminary data.</text>
</comment>
<dbReference type="AlphaFoldDB" id="A0A5M3PXQ0"/>
<dbReference type="Proteomes" id="UP000387223">
    <property type="component" value="Unassembled WGS sequence"/>
</dbReference>
<feature type="domain" description="YgjP-like metallopeptidase" evidence="1">
    <location>
        <begin position="20"/>
        <end position="223"/>
    </location>
</feature>
<keyword evidence="2" id="KW-0378">Hydrolase</keyword>
<dbReference type="InterPro" id="IPR053136">
    <property type="entry name" value="UTP_pyrophosphatase-like"/>
</dbReference>
<dbReference type="PANTHER" id="PTHR30399">
    <property type="entry name" value="UNCHARACTERIZED PROTEIN YGJP"/>
    <property type="match status" value="1"/>
</dbReference>
<dbReference type="CDD" id="cd07344">
    <property type="entry name" value="M48_yhfN_like"/>
    <property type="match status" value="1"/>
</dbReference>
<sequence length="237" mass="28137">MTELQVDDLTFEVRHSNRRKTLEIIVDREGELVLAAPKGTEEHLLKDFVKEKKFWIYQKLAEKAELLKPQPRKEYVNGEGFLYLGRSYRLKLVDDQQTPLKLIAGRFCLRKDLQADAKRHFIHWYSNKAQIYLNEKVQALAARMGFEPAGVRIQDLGYRWGSCGRGNRLYFNWKTILLPREIVEYLVVHELTHLHEPHHTPQFWKRVEMVMPDYERRKDWLAKNGTKVEGIEGKSYR</sequence>
<organism evidence="2 3">
    <name type="scientific">Marinobacter salsuginis</name>
    <dbReference type="NCBI Taxonomy" id="418719"/>
    <lineage>
        <taxon>Bacteria</taxon>
        <taxon>Pseudomonadati</taxon>
        <taxon>Pseudomonadota</taxon>
        <taxon>Gammaproteobacteria</taxon>
        <taxon>Pseudomonadales</taxon>
        <taxon>Marinobacteraceae</taxon>
        <taxon>Marinobacter</taxon>
    </lineage>
</organism>
<reference evidence="2 3" key="1">
    <citation type="journal article" date="2019" name="J. Gen. Appl. Microbiol.">
        <title>Aerobic degradation of cis-dichloroethene by the marine bacterium Marinobacter salsuginis strain 5N-3.</title>
        <authorList>
            <person name="Inoue Y."/>
            <person name="Fukunaga Y."/>
            <person name="Katsumata H."/>
            <person name="Ohji S."/>
            <person name="Hosoyama A."/>
            <person name="Mori K."/>
            <person name="Ando K."/>
        </authorList>
    </citation>
    <scope>NUCLEOTIDE SEQUENCE [LARGE SCALE GENOMIC DNA]</scope>
    <source>
        <strain evidence="2 3">NBRC 109114</strain>
    </source>
</reference>
<dbReference type="InterPro" id="IPR002725">
    <property type="entry name" value="YgjP-like_metallopeptidase"/>
</dbReference>
<dbReference type="RefSeq" id="WP_153637179.1">
    <property type="nucleotide sequence ID" value="NZ_BGZI01000004.1"/>
</dbReference>
<dbReference type="EMBL" id="BGZI01000004">
    <property type="protein sequence ID" value="GBO87526.1"/>
    <property type="molecule type" value="Genomic_DNA"/>
</dbReference>